<organism evidence="1 2">
    <name type="scientific">Catharanthus roseus</name>
    <name type="common">Madagascar periwinkle</name>
    <name type="synonym">Vinca rosea</name>
    <dbReference type="NCBI Taxonomy" id="4058"/>
    <lineage>
        <taxon>Eukaryota</taxon>
        <taxon>Viridiplantae</taxon>
        <taxon>Streptophyta</taxon>
        <taxon>Embryophyta</taxon>
        <taxon>Tracheophyta</taxon>
        <taxon>Spermatophyta</taxon>
        <taxon>Magnoliopsida</taxon>
        <taxon>eudicotyledons</taxon>
        <taxon>Gunneridae</taxon>
        <taxon>Pentapetalae</taxon>
        <taxon>asterids</taxon>
        <taxon>lamiids</taxon>
        <taxon>Gentianales</taxon>
        <taxon>Apocynaceae</taxon>
        <taxon>Rauvolfioideae</taxon>
        <taxon>Vinceae</taxon>
        <taxon>Catharanthinae</taxon>
        <taxon>Catharanthus</taxon>
    </lineage>
</organism>
<proteinExistence type="predicted"/>
<evidence type="ECO:0000313" key="1">
    <source>
        <dbReference type="EMBL" id="KAI5667802.1"/>
    </source>
</evidence>
<sequence length="394" mass="44080">MSSERATLLLYLGEIVDVINEEIMSSSWARIFYEQAAQAVSKLSEVLGESLSSHHHILLISLMKEVPGRLWEGKDVLLNALSALCTACPKAISIADHHAPTAILNIILLACSKKVKKYREAAFCCLEQGRVGSKFGLILLGFVLNSNVCLKGWIIDGEMGYGVRESDKEIALRADEHFWQTVCKMIKAFHNPEFFNMVFLSLFEICNTETHVRPNRIPSETDAEAEADEKETLSAANGRIVSCLTAIIHVANIRDILHQQRQLVNMFLYFLSPSTAWAELSSKLHHIPTDSQDLLSLRGSAIALFHELVHTVLPRVVECMKTIKIGQVHISASECLLEVIDMYKTTYPEQSSEVAFIADLLHLYDVEKNEQAKFLLGRCIDILQNLGKQSKSLS</sequence>
<accession>A0ACC0B576</accession>
<keyword evidence="2" id="KW-1185">Reference proteome</keyword>
<name>A0ACC0B576_CATRO</name>
<evidence type="ECO:0000313" key="2">
    <source>
        <dbReference type="Proteomes" id="UP001060085"/>
    </source>
</evidence>
<protein>
    <submittedName>
        <fullName evidence="1">Uncharacterized protein</fullName>
    </submittedName>
</protein>
<gene>
    <name evidence="1" type="ORF">M9H77_17655</name>
</gene>
<comment type="caution">
    <text evidence="1">The sequence shown here is derived from an EMBL/GenBank/DDBJ whole genome shotgun (WGS) entry which is preliminary data.</text>
</comment>
<reference evidence="2" key="1">
    <citation type="journal article" date="2023" name="Nat. Plants">
        <title>Single-cell RNA sequencing provides a high-resolution roadmap for understanding the multicellular compartmentation of specialized metabolism.</title>
        <authorList>
            <person name="Sun S."/>
            <person name="Shen X."/>
            <person name="Li Y."/>
            <person name="Li Y."/>
            <person name="Wang S."/>
            <person name="Li R."/>
            <person name="Zhang H."/>
            <person name="Shen G."/>
            <person name="Guo B."/>
            <person name="Wei J."/>
            <person name="Xu J."/>
            <person name="St-Pierre B."/>
            <person name="Chen S."/>
            <person name="Sun C."/>
        </authorList>
    </citation>
    <scope>NUCLEOTIDE SEQUENCE [LARGE SCALE GENOMIC DNA]</scope>
</reference>
<dbReference type="Proteomes" id="UP001060085">
    <property type="component" value="Linkage Group LG04"/>
</dbReference>
<dbReference type="EMBL" id="CM044704">
    <property type="protein sequence ID" value="KAI5667802.1"/>
    <property type="molecule type" value="Genomic_DNA"/>
</dbReference>